<feature type="compositionally biased region" description="Basic and acidic residues" evidence="1">
    <location>
        <begin position="16"/>
        <end position="30"/>
    </location>
</feature>
<feature type="region of interest" description="Disordered" evidence="1">
    <location>
        <begin position="1"/>
        <end position="76"/>
    </location>
</feature>
<gene>
    <name evidence="2" type="ORF">BLNAU_23659</name>
</gene>
<proteinExistence type="predicted"/>
<comment type="caution">
    <text evidence="2">The sequence shown here is derived from an EMBL/GenBank/DDBJ whole genome shotgun (WGS) entry which is preliminary data.</text>
</comment>
<sequence>MATKVKSGLPATSKQQSKEEIRRKTGKEVTEQQGTGYRFESANDRLILSDNTQPPDATVKKTLSHPTPQTQHPTTTCTSAGNFAPLSCTILVPSPMSLSHLLGSKGVS</sequence>
<dbReference type="EMBL" id="JARBJD010000502">
    <property type="protein sequence ID" value="KAK2941426.1"/>
    <property type="molecule type" value="Genomic_DNA"/>
</dbReference>
<evidence type="ECO:0000313" key="2">
    <source>
        <dbReference type="EMBL" id="KAK2941426.1"/>
    </source>
</evidence>
<keyword evidence="3" id="KW-1185">Reference proteome</keyword>
<reference evidence="2 3" key="1">
    <citation type="journal article" date="2022" name="bioRxiv">
        <title>Genomics of Preaxostyla Flagellates Illuminates Evolutionary Transitions and the Path Towards Mitochondrial Loss.</title>
        <authorList>
            <person name="Novak L.V.F."/>
            <person name="Treitli S.C."/>
            <person name="Pyrih J."/>
            <person name="Halakuc P."/>
            <person name="Pipaliya S.V."/>
            <person name="Vacek V."/>
            <person name="Brzon O."/>
            <person name="Soukal P."/>
            <person name="Eme L."/>
            <person name="Dacks J.B."/>
            <person name="Karnkowska A."/>
            <person name="Elias M."/>
            <person name="Hampl V."/>
        </authorList>
    </citation>
    <scope>NUCLEOTIDE SEQUENCE [LARGE SCALE GENOMIC DNA]</scope>
    <source>
        <strain evidence="2">NAU3</strain>
        <tissue evidence="2">Gut</tissue>
    </source>
</reference>
<protein>
    <submittedName>
        <fullName evidence="2">Uncharacterized protein</fullName>
    </submittedName>
</protein>
<evidence type="ECO:0000256" key="1">
    <source>
        <dbReference type="SAM" id="MobiDB-lite"/>
    </source>
</evidence>
<name>A0ABQ9WSJ3_9EUKA</name>
<accession>A0ABQ9WSJ3</accession>
<organism evidence="2 3">
    <name type="scientific">Blattamonas nauphoetae</name>
    <dbReference type="NCBI Taxonomy" id="2049346"/>
    <lineage>
        <taxon>Eukaryota</taxon>
        <taxon>Metamonada</taxon>
        <taxon>Preaxostyla</taxon>
        <taxon>Oxymonadida</taxon>
        <taxon>Blattamonas</taxon>
    </lineage>
</organism>
<evidence type="ECO:0000313" key="3">
    <source>
        <dbReference type="Proteomes" id="UP001281761"/>
    </source>
</evidence>
<dbReference type="Proteomes" id="UP001281761">
    <property type="component" value="Unassembled WGS sequence"/>
</dbReference>
<feature type="compositionally biased region" description="Low complexity" evidence="1">
    <location>
        <begin position="65"/>
        <end position="76"/>
    </location>
</feature>